<keyword evidence="7" id="KW-0436">Ligase</keyword>
<dbReference type="InterPro" id="IPR003230">
    <property type="entry name" value="DltC"/>
</dbReference>
<proteinExistence type="inferred from homology"/>
<comment type="caution">
    <text evidence="7">The sequence shown here is derived from an EMBL/GenBank/DDBJ whole genome shotgun (WGS) entry which is preliminary data.</text>
</comment>
<evidence type="ECO:0000256" key="5">
    <source>
        <dbReference type="HAMAP-Rule" id="MF_00565"/>
    </source>
</evidence>
<evidence type="ECO:0000313" key="8">
    <source>
        <dbReference type="Proteomes" id="UP001596267"/>
    </source>
</evidence>
<accession>A0ABW1WFA9</accession>
<gene>
    <name evidence="5 7" type="primary">dltC</name>
    <name evidence="7" type="ORF">ACFP7A_06530</name>
</gene>
<comment type="similarity">
    <text evidence="5">Belongs to the DltC family.</text>
</comment>
<comment type="function">
    <text evidence="5">Carrier protein involved in the D-alanylation of lipoteichoic acid (LTA). The loading of thioester-linked D-alanine onto DltC is catalyzed by D-alanine--D-alanyl carrier protein ligase DltA. The DltC-carried D-alanyl group is further transferred to cell membrane phosphatidylglycerol (PG) by forming an ester bond, probably catalyzed by DltD. D-alanylation of LTA plays an important role in modulating the properties of the cell wall in Gram-positive bacteria, influencing the net charge of the cell wall.</text>
</comment>
<organism evidence="7 8">
    <name type="scientific">Sporolactobacillus kofuensis</name>
    <dbReference type="NCBI Taxonomy" id="269672"/>
    <lineage>
        <taxon>Bacteria</taxon>
        <taxon>Bacillati</taxon>
        <taxon>Bacillota</taxon>
        <taxon>Bacilli</taxon>
        <taxon>Bacillales</taxon>
        <taxon>Sporolactobacillaceae</taxon>
        <taxon>Sporolactobacillus</taxon>
    </lineage>
</organism>
<dbReference type="PROSITE" id="PS50075">
    <property type="entry name" value="CARRIER"/>
    <property type="match status" value="1"/>
</dbReference>
<feature type="modified residue" description="O-(pantetheine 4'-phosphoryl)serine" evidence="5">
    <location>
        <position position="41"/>
    </location>
</feature>
<evidence type="ECO:0000256" key="1">
    <source>
        <dbReference type="ARBA" id="ARBA00022450"/>
    </source>
</evidence>
<dbReference type="SUPFAM" id="SSF47336">
    <property type="entry name" value="ACP-like"/>
    <property type="match status" value="1"/>
</dbReference>
<evidence type="ECO:0000313" key="7">
    <source>
        <dbReference type="EMBL" id="MFC6386249.1"/>
    </source>
</evidence>
<keyword evidence="2 5" id="KW-0963">Cytoplasm</keyword>
<dbReference type="InterPro" id="IPR009081">
    <property type="entry name" value="PP-bd_ACP"/>
</dbReference>
<evidence type="ECO:0000259" key="6">
    <source>
        <dbReference type="PROSITE" id="PS50075"/>
    </source>
</evidence>
<comment type="PTM">
    <text evidence="5">4'-phosphopantetheine is transferred from CoA to a specific serine of apo-DCP.</text>
</comment>
<dbReference type="Gene3D" id="1.10.1200.10">
    <property type="entry name" value="ACP-like"/>
    <property type="match status" value="1"/>
</dbReference>
<dbReference type="RefSeq" id="WP_253053552.1">
    <property type="nucleotide sequence ID" value="NZ_JAMXWN010000004.1"/>
</dbReference>
<dbReference type="EMBL" id="JBHSTQ010000005">
    <property type="protein sequence ID" value="MFC6386249.1"/>
    <property type="molecule type" value="Genomic_DNA"/>
</dbReference>
<feature type="domain" description="Carrier" evidence="6">
    <location>
        <begin position="6"/>
        <end position="83"/>
    </location>
</feature>
<dbReference type="GO" id="GO:0016874">
    <property type="term" value="F:ligase activity"/>
    <property type="evidence" value="ECO:0007669"/>
    <property type="project" value="UniProtKB-KW"/>
</dbReference>
<keyword evidence="4 5" id="KW-0961">Cell wall biogenesis/degradation</keyword>
<dbReference type="InterPro" id="IPR036736">
    <property type="entry name" value="ACP-like_sf"/>
</dbReference>
<dbReference type="HAMAP" id="MF_00565">
    <property type="entry name" value="DltC"/>
    <property type="match status" value="1"/>
</dbReference>
<evidence type="ECO:0000256" key="4">
    <source>
        <dbReference type="ARBA" id="ARBA00023316"/>
    </source>
</evidence>
<keyword evidence="3 5" id="KW-0597">Phosphoprotein</keyword>
<dbReference type="Proteomes" id="UP001596267">
    <property type="component" value="Unassembled WGS sequence"/>
</dbReference>
<sequence length="83" mass="9499">MIEITQEFTDKVFSILADVCDSEEIKANPNMKLFDEGLLDSFGTISLVVEFEQQLNISVPISDFNRDDWATPMMIVQQLAKRK</sequence>
<comment type="subcellular location">
    <subcellularLocation>
        <location evidence="5">Cytoplasm</location>
    </subcellularLocation>
</comment>
<dbReference type="NCBIfam" id="TIGR01688">
    <property type="entry name" value="dltC"/>
    <property type="match status" value="1"/>
</dbReference>
<dbReference type="NCBIfam" id="NF003464">
    <property type="entry name" value="PRK05087.1"/>
    <property type="match status" value="1"/>
</dbReference>
<evidence type="ECO:0000256" key="3">
    <source>
        <dbReference type="ARBA" id="ARBA00022553"/>
    </source>
</evidence>
<keyword evidence="1 5" id="KW-0596">Phosphopantetheine</keyword>
<protein>
    <recommendedName>
        <fullName evidence="5">D-alanyl carrier protein</fullName>
        <shortName evidence="5">DCP</shortName>
    </recommendedName>
    <alternativeName>
        <fullName evidence="5">D-alanine--poly(phosphoribitol) ligase subunit 2</fullName>
    </alternativeName>
</protein>
<dbReference type="Pfam" id="PF00550">
    <property type="entry name" value="PP-binding"/>
    <property type="match status" value="1"/>
</dbReference>
<keyword evidence="8" id="KW-1185">Reference proteome</keyword>
<reference evidence="8" key="1">
    <citation type="journal article" date="2019" name="Int. J. Syst. Evol. Microbiol.">
        <title>The Global Catalogue of Microorganisms (GCM) 10K type strain sequencing project: providing services to taxonomists for standard genome sequencing and annotation.</title>
        <authorList>
            <consortium name="The Broad Institute Genomics Platform"/>
            <consortium name="The Broad Institute Genome Sequencing Center for Infectious Disease"/>
            <person name="Wu L."/>
            <person name="Ma J."/>
        </authorList>
    </citation>
    <scope>NUCLEOTIDE SEQUENCE [LARGE SCALE GENOMIC DNA]</scope>
    <source>
        <strain evidence="8">CCUG 42001</strain>
    </source>
</reference>
<evidence type="ECO:0000256" key="2">
    <source>
        <dbReference type="ARBA" id="ARBA00022490"/>
    </source>
</evidence>
<comment type="pathway">
    <text evidence="5">Cell wall biogenesis; lipoteichoic acid biosynthesis.</text>
</comment>
<name>A0ABW1WFA9_9BACL</name>